<reference evidence="2" key="1">
    <citation type="journal article" date="2019" name="Int. J. Syst. Evol. Microbiol.">
        <title>The Global Catalogue of Microorganisms (GCM) 10K type strain sequencing project: providing services to taxonomists for standard genome sequencing and annotation.</title>
        <authorList>
            <consortium name="The Broad Institute Genomics Platform"/>
            <consortium name="The Broad Institute Genome Sequencing Center for Infectious Disease"/>
            <person name="Wu L."/>
            <person name="Ma J."/>
        </authorList>
    </citation>
    <scope>NUCLEOTIDE SEQUENCE [LARGE SCALE GENOMIC DNA]</scope>
    <source>
        <strain evidence="2">JCM 16908</strain>
    </source>
</reference>
<comment type="caution">
    <text evidence="1">The sequence shown here is derived from an EMBL/GenBank/DDBJ whole genome shotgun (WGS) entry which is preliminary data.</text>
</comment>
<evidence type="ECO:0008006" key="3">
    <source>
        <dbReference type="Google" id="ProtNLM"/>
    </source>
</evidence>
<protein>
    <recommendedName>
        <fullName evidence="3">IS110 family transposase</fullName>
    </recommendedName>
</protein>
<proteinExistence type="predicted"/>
<name>A0ABP7I253_9ACTN</name>
<dbReference type="EMBL" id="BAAAZR010000007">
    <property type="protein sequence ID" value="GAA3809972.1"/>
    <property type="molecule type" value="Genomic_DNA"/>
</dbReference>
<dbReference type="Proteomes" id="UP001500888">
    <property type="component" value="Unassembled WGS sequence"/>
</dbReference>
<evidence type="ECO:0000313" key="1">
    <source>
        <dbReference type="EMBL" id="GAA3809972.1"/>
    </source>
</evidence>
<keyword evidence="2" id="KW-1185">Reference proteome</keyword>
<organism evidence="1 2">
    <name type="scientific">Sphaerisporangium flaviroseum</name>
    <dbReference type="NCBI Taxonomy" id="509199"/>
    <lineage>
        <taxon>Bacteria</taxon>
        <taxon>Bacillati</taxon>
        <taxon>Actinomycetota</taxon>
        <taxon>Actinomycetes</taxon>
        <taxon>Streptosporangiales</taxon>
        <taxon>Streptosporangiaceae</taxon>
        <taxon>Sphaerisporangium</taxon>
    </lineage>
</organism>
<sequence>MLDQTHDTEEIIERVAALDIGKATLVCCARVPDHKDPSRRLQEVQTYTTMTRSLLSMAYRLRCLGVTRVVMEATSDYWEPAFLGAL</sequence>
<accession>A0ABP7I253</accession>
<dbReference type="RefSeq" id="WP_344939919.1">
    <property type="nucleotide sequence ID" value="NZ_BAAAZR010000007.1"/>
</dbReference>
<gene>
    <name evidence="1" type="ORF">GCM10022226_32960</name>
</gene>
<evidence type="ECO:0000313" key="2">
    <source>
        <dbReference type="Proteomes" id="UP001500888"/>
    </source>
</evidence>